<dbReference type="Gene3D" id="3.30.70.270">
    <property type="match status" value="1"/>
</dbReference>
<dbReference type="SUPFAM" id="SSF55785">
    <property type="entry name" value="PYP-like sensor domain (PAS domain)"/>
    <property type="match status" value="1"/>
</dbReference>
<proteinExistence type="predicted"/>
<dbReference type="SUPFAM" id="SSF141868">
    <property type="entry name" value="EAL domain-like"/>
    <property type="match status" value="1"/>
</dbReference>
<dbReference type="InterPro" id="IPR035965">
    <property type="entry name" value="PAS-like_dom_sf"/>
</dbReference>
<protein>
    <recommendedName>
        <fullName evidence="8">GGDEF domain-containing protein</fullName>
    </recommendedName>
</protein>
<accession>A0A6F8VEA6</accession>
<dbReference type="InterPro" id="IPR000700">
    <property type="entry name" value="PAS-assoc_C"/>
</dbReference>
<dbReference type="PROSITE" id="PS50112">
    <property type="entry name" value="PAS"/>
    <property type="match status" value="1"/>
</dbReference>
<dbReference type="SMART" id="SM00052">
    <property type="entry name" value="EAL"/>
    <property type="match status" value="1"/>
</dbReference>
<dbReference type="SMART" id="SM00091">
    <property type="entry name" value="PAS"/>
    <property type="match status" value="1"/>
</dbReference>
<evidence type="ECO:0000259" key="5">
    <source>
        <dbReference type="PROSITE" id="PS50887"/>
    </source>
</evidence>
<dbReference type="InterPro" id="IPR029787">
    <property type="entry name" value="Nucleotide_cyclase"/>
</dbReference>
<dbReference type="InterPro" id="IPR000160">
    <property type="entry name" value="GGDEF_dom"/>
</dbReference>
<dbReference type="Gene3D" id="3.20.20.450">
    <property type="entry name" value="EAL domain"/>
    <property type="match status" value="1"/>
</dbReference>
<dbReference type="PROSITE" id="PS50113">
    <property type="entry name" value="PAC"/>
    <property type="match status" value="1"/>
</dbReference>
<dbReference type="FunFam" id="3.30.70.270:FF:000001">
    <property type="entry name" value="Diguanylate cyclase domain protein"/>
    <property type="match status" value="1"/>
</dbReference>
<organism evidence="6 7">
    <name type="scientific">Sulfurimicrobium lacus</name>
    <dbReference type="NCBI Taxonomy" id="2715678"/>
    <lineage>
        <taxon>Bacteria</taxon>
        <taxon>Pseudomonadati</taxon>
        <taxon>Pseudomonadota</taxon>
        <taxon>Betaproteobacteria</taxon>
        <taxon>Nitrosomonadales</taxon>
        <taxon>Sulfuricellaceae</taxon>
        <taxon>Sulfurimicrobium</taxon>
    </lineage>
</organism>
<evidence type="ECO:0000313" key="7">
    <source>
        <dbReference type="Proteomes" id="UP000502260"/>
    </source>
</evidence>
<dbReference type="FunFam" id="3.20.20.450:FF:000001">
    <property type="entry name" value="Cyclic di-GMP phosphodiesterase yahA"/>
    <property type="match status" value="1"/>
</dbReference>
<dbReference type="GO" id="GO:0071111">
    <property type="term" value="F:cyclic-guanylate-specific phosphodiesterase activity"/>
    <property type="evidence" value="ECO:0007669"/>
    <property type="project" value="UniProtKB-EC"/>
</dbReference>
<dbReference type="EMBL" id="AP022853">
    <property type="protein sequence ID" value="BCB28048.1"/>
    <property type="molecule type" value="Genomic_DNA"/>
</dbReference>
<dbReference type="Pfam" id="PF00563">
    <property type="entry name" value="EAL"/>
    <property type="match status" value="1"/>
</dbReference>
<sequence length="705" mass="79497">MTSALLQELESKQARECVQQLQHALAHHNQWLNRLYETLICRLHHQADDVADAPHLLCQFGQWYHKVEDPVLRNHPTFIALGRIHQHLHHAARSLLLESAKNRTVSYGLYTSFLHELNRFRQAIFGHYLPLPLMRHDHWSEEVTSLANKLFEYTTEGVMISDTSGSILNVNSAFSHITGYSLKEVVGRKTNILKSDRQNADFYRLMWQSLRDTGHWEGEIWNRRKNGEIYLEWLSISGVRNDDGNVTHYVAIFSDITTARENELHLQHLAYYDPLTNLPNRMLLQDRLNQAVVMAERERRKLAILFIDLDRFGSVNEMVGHKAGDALLVEIAQRLRDCVRSSDTVARMCGDEFIILLPDIPDTQAAGLVAEKIIDALALPYSTEKQPYKISPSIGIAIYPNSASSADGLLKTADVAMYHAKSTGRNTYQYYRASVGEGATDLFAMESSLRAAIEKNELEVMYQPQISLATGKITGTEALVRWHHPERGLVMPADFIPLAEETGLIVPLGEWVMRRACAQNAEWQKDGFAPMRVAVNLSARQLRIRTLAEKVAQILDETGLDPVWLELELTETMVMRGTNDVIGIMQQLKSLGVCFSIDDFGTGYSSLSYLKRFPINAIKIDRSFVQGVPHDFDDATISKAIIGLGHSLSLKVIAEGVENAEQLAFLREHQCCEAQGYYFSRPVSADALTALLRSNIAMADFPGAR</sequence>
<dbReference type="InterPro" id="IPR052155">
    <property type="entry name" value="Biofilm_reg_signaling"/>
</dbReference>
<feature type="domain" description="GGDEF" evidence="5">
    <location>
        <begin position="300"/>
        <end position="433"/>
    </location>
</feature>
<dbReference type="CDD" id="cd00130">
    <property type="entry name" value="PAS"/>
    <property type="match status" value="1"/>
</dbReference>
<dbReference type="Pfam" id="PF13426">
    <property type="entry name" value="PAS_9"/>
    <property type="match status" value="1"/>
</dbReference>
<dbReference type="Gene3D" id="1.20.120.30">
    <property type="entry name" value="Aspartate receptor, ligand-binding domain"/>
    <property type="match status" value="1"/>
</dbReference>
<feature type="domain" description="EAL" evidence="4">
    <location>
        <begin position="442"/>
        <end position="696"/>
    </location>
</feature>
<dbReference type="PANTHER" id="PTHR44757:SF2">
    <property type="entry name" value="BIOFILM ARCHITECTURE MAINTENANCE PROTEIN MBAA"/>
    <property type="match status" value="1"/>
</dbReference>
<dbReference type="AlphaFoldDB" id="A0A6F8VEA6"/>
<dbReference type="CDD" id="cd01949">
    <property type="entry name" value="GGDEF"/>
    <property type="match status" value="1"/>
</dbReference>
<dbReference type="PROSITE" id="PS50883">
    <property type="entry name" value="EAL"/>
    <property type="match status" value="1"/>
</dbReference>
<dbReference type="SMART" id="SM00267">
    <property type="entry name" value="GGDEF"/>
    <property type="match status" value="1"/>
</dbReference>
<evidence type="ECO:0000259" key="2">
    <source>
        <dbReference type="PROSITE" id="PS50112"/>
    </source>
</evidence>
<dbReference type="CDD" id="cd01948">
    <property type="entry name" value="EAL"/>
    <property type="match status" value="1"/>
</dbReference>
<evidence type="ECO:0000259" key="4">
    <source>
        <dbReference type="PROSITE" id="PS50883"/>
    </source>
</evidence>
<comment type="catalytic activity">
    <reaction evidence="1">
        <text>3',3'-c-di-GMP + H2O = 5'-phosphoguanylyl(3'-&gt;5')guanosine + H(+)</text>
        <dbReference type="Rhea" id="RHEA:24902"/>
        <dbReference type="ChEBI" id="CHEBI:15377"/>
        <dbReference type="ChEBI" id="CHEBI:15378"/>
        <dbReference type="ChEBI" id="CHEBI:58754"/>
        <dbReference type="ChEBI" id="CHEBI:58805"/>
        <dbReference type="EC" id="3.1.4.52"/>
    </reaction>
    <physiologicalReaction direction="left-to-right" evidence="1">
        <dbReference type="Rhea" id="RHEA:24903"/>
    </physiologicalReaction>
</comment>
<dbReference type="Pfam" id="PF00990">
    <property type="entry name" value="GGDEF"/>
    <property type="match status" value="1"/>
</dbReference>
<name>A0A6F8VEA6_9PROT</name>
<dbReference type="Proteomes" id="UP000502260">
    <property type="component" value="Chromosome"/>
</dbReference>
<reference evidence="7" key="1">
    <citation type="submission" date="2020-03" db="EMBL/GenBank/DDBJ databases">
        <title>Complete genome sequence of sulfur-oxidizing bacterium skT11.</title>
        <authorList>
            <person name="Kanda M."/>
            <person name="Kojima H."/>
            <person name="Fukui M."/>
        </authorList>
    </citation>
    <scope>NUCLEOTIDE SEQUENCE [LARGE SCALE GENOMIC DNA]</scope>
    <source>
        <strain evidence="7">skT11</strain>
    </source>
</reference>
<evidence type="ECO:0008006" key="8">
    <source>
        <dbReference type="Google" id="ProtNLM"/>
    </source>
</evidence>
<dbReference type="RefSeq" id="WP_173066769.1">
    <property type="nucleotide sequence ID" value="NZ_AP022853.1"/>
</dbReference>
<dbReference type="InterPro" id="IPR025991">
    <property type="entry name" value="Chemoreceptor_zinc-bind_dom"/>
</dbReference>
<dbReference type="PROSITE" id="PS50887">
    <property type="entry name" value="GGDEF"/>
    <property type="match status" value="1"/>
</dbReference>
<feature type="domain" description="PAC" evidence="3">
    <location>
        <begin position="216"/>
        <end position="268"/>
    </location>
</feature>
<dbReference type="InterPro" id="IPR035919">
    <property type="entry name" value="EAL_sf"/>
</dbReference>
<dbReference type="InterPro" id="IPR001633">
    <property type="entry name" value="EAL_dom"/>
</dbReference>
<dbReference type="GO" id="GO:0071732">
    <property type="term" value="P:cellular response to nitric oxide"/>
    <property type="evidence" value="ECO:0007669"/>
    <property type="project" value="UniProtKB-ARBA"/>
</dbReference>
<gene>
    <name evidence="6" type="ORF">SKTS_29340</name>
</gene>
<evidence type="ECO:0000313" key="6">
    <source>
        <dbReference type="EMBL" id="BCB28048.1"/>
    </source>
</evidence>
<dbReference type="NCBIfam" id="TIGR00229">
    <property type="entry name" value="sensory_box"/>
    <property type="match status" value="1"/>
</dbReference>
<keyword evidence="7" id="KW-1185">Reference proteome</keyword>
<dbReference type="Gene3D" id="3.30.450.20">
    <property type="entry name" value="PAS domain"/>
    <property type="match status" value="1"/>
</dbReference>
<dbReference type="InterPro" id="IPR001610">
    <property type="entry name" value="PAC"/>
</dbReference>
<dbReference type="Pfam" id="PF13682">
    <property type="entry name" value="CZB"/>
    <property type="match status" value="1"/>
</dbReference>
<evidence type="ECO:0000259" key="3">
    <source>
        <dbReference type="PROSITE" id="PS50113"/>
    </source>
</evidence>
<dbReference type="KEGG" id="slac:SKTS_29340"/>
<dbReference type="PANTHER" id="PTHR44757">
    <property type="entry name" value="DIGUANYLATE CYCLASE DGCP"/>
    <property type="match status" value="1"/>
</dbReference>
<feature type="domain" description="PAS" evidence="2">
    <location>
        <begin position="143"/>
        <end position="188"/>
    </location>
</feature>
<evidence type="ECO:0000256" key="1">
    <source>
        <dbReference type="ARBA" id="ARBA00051114"/>
    </source>
</evidence>
<dbReference type="SMART" id="SM00086">
    <property type="entry name" value="PAC"/>
    <property type="match status" value="1"/>
</dbReference>
<dbReference type="NCBIfam" id="TIGR00254">
    <property type="entry name" value="GGDEF"/>
    <property type="match status" value="1"/>
</dbReference>
<dbReference type="InterPro" id="IPR000014">
    <property type="entry name" value="PAS"/>
</dbReference>
<dbReference type="SUPFAM" id="SSF55073">
    <property type="entry name" value="Nucleotide cyclase"/>
    <property type="match status" value="1"/>
</dbReference>
<dbReference type="InterPro" id="IPR043128">
    <property type="entry name" value="Rev_trsase/Diguanyl_cyclase"/>
</dbReference>